<evidence type="ECO:0000256" key="2">
    <source>
        <dbReference type="ARBA" id="ARBA00022448"/>
    </source>
</evidence>
<dbReference type="GO" id="GO:0016020">
    <property type="term" value="C:membrane"/>
    <property type="evidence" value="ECO:0007669"/>
    <property type="project" value="UniProtKB-SubCell"/>
</dbReference>
<dbReference type="InterPro" id="IPR002067">
    <property type="entry name" value="MCP"/>
</dbReference>
<sequence length="222" mass="24788">ATSSRRWTTSWAAPLSSRPWRCAMALVYPLDTLSARLSVTKRVYTDLADAMRRTVVLETPNALYYGILPTLIWAFPYVGIQFAIVNHLERRHRDAEREALRRNRRPPAVNERLRLCLYGVFASTVSAVACMPLETIRRRMQVQSIGGRQQAFSTFLGAFARLVSKNGFSSLYIGFEVLALKTAIYSALSYATYESARAALQPVMDRSSTACVAGMATCDCEA</sequence>
<dbReference type="EMBL" id="GBEZ01016564">
    <property type="protein sequence ID" value="JAC69693.1"/>
    <property type="molecule type" value="Transcribed_RNA"/>
</dbReference>
<feature type="non-terminal residue" evidence="9">
    <location>
        <position position="1"/>
    </location>
</feature>
<keyword evidence="8" id="KW-1133">Transmembrane helix</keyword>
<proteinExistence type="inferred from homology"/>
<dbReference type="GO" id="GO:0055085">
    <property type="term" value="P:transmembrane transport"/>
    <property type="evidence" value="ECO:0007669"/>
    <property type="project" value="InterPro"/>
</dbReference>
<evidence type="ECO:0000313" key="9">
    <source>
        <dbReference type="EMBL" id="JAC69693.1"/>
    </source>
</evidence>
<dbReference type="PRINTS" id="PR00926">
    <property type="entry name" value="MITOCARRIER"/>
</dbReference>
<feature type="transmembrane region" description="Helical" evidence="8">
    <location>
        <begin position="62"/>
        <end position="84"/>
    </location>
</feature>
<keyword evidence="5 6" id="KW-0472">Membrane</keyword>
<keyword evidence="3 6" id="KW-0812">Transmembrane</keyword>
<evidence type="ECO:0000256" key="7">
    <source>
        <dbReference type="RuleBase" id="RU000488"/>
    </source>
</evidence>
<reference evidence="9" key="1">
    <citation type="submission" date="2014-05" db="EMBL/GenBank/DDBJ databases">
        <title>The transcriptome of the halophilic microalga Tetraselmis sp. GSL018 isolated from the Great Salt Lake, Utah.</title>
        <authorList>
            <person name="Jinkerson R.E."/>
            <person name="D'Adamo S."/>
            <person name="Posewitz M.C."/>
        </authorList>
    </citation>
    <scope>NUCLEOTIDE SEQUENCE</scope>
    <source>
        <strain evidence="9">GSL018</strain>
    </source>
</reference>
<dbReference type="InterPro" id="IPR018108">
    <property type="entry name" value="MCP_transmembrane"/>
</dbReference>
<dbReference type="SUPFAM" id="SSF103506">
    <property type="entry name" value="Mitochondrial carrier"/>
    <property type="match status" value="1"/>
</dbReference>
<feature type="repeat" description="Solcar" evidence="6">
    <location>
        <begin position="110"/>
        <end position="199"/>
    </location>
</feature>
<evidence type="ECO:0000256" key="8">
    <source>
        <dbReference type="SAM" id="Phobius"/>
    </source>
</evidence>
<accession>A0A061RCJ8</accession>
<dbReference type="PANTHER" id="PTHR24089">
    <property type="entry name" value="SOLUTE CARRIER FAMILY 25"/>
    <property type="match status" value="1"/>
</dbReference>
<evidence type="ECO:0000256" key="5">
    <source>
        <dbReference type="ARBA" id="ARBA00023136"/>
    </source>
</evidence>
<protein>
    <submittedName>
        <fullName evidence="9">Calcium-binding mitochondrial carrier protein s-3</fullName>
    </submittedName>
</protein>
<evidence type="ECO:0000256" key="3">
    <source>
        <dbReference type="ARBA" id="ARBA00022692"/>
    </source>
</evidence>
<dbReference type="Gene3D" id="1.50.40.10">
    <property type="entry name" value="Mitochondrial carrier domain"/>
    <property type="match status" value="1"/>
</dbReference>
<feature type="repeat" description="Solcar" evidence="6">
    <location>
        <begin position="5"/>
        <end position="91"/>
    </location>
</feature>
<gene>
    <name evidence="9" type="ORF">TSPGSL018_5765</name>
</gene>
<keyword evidence="4" id="KW-0677">Repeat</keyword>
<keyword evidence="2 7" id="KW-0813">Transport</keyword>
<dbReference type="PROSITE" id="PS50920">
    <property type="entry name" value="SOLCAR"/>
    <property type="match status" value="2"/>
</dbReference>
<evidence type="ECO:0000256" key="4">
    <source>
        <dbReference type="ARBA" id="ARBA00022737"/>
    </source>
</evidence>
<comment type="subcellular location">
    <subcellularLocation>
        <location evidence="1">Membrane</location>
        <topology evidence="1">Multi-pass membrane protein</topology>
    </subcellularLocation>
</comment>
<comment type="similarity">
    <text evidence="7">Belongs to the mitochondrial carrier (TC 2.A.29) family.</text>
</comment>
<organism evidence="9">
    <name type="scientific">Tetraselmis sp. GSL018</name>
    <dbReference type="NCBI Taxonomy" id="582737"/>
    <lineage>
        <taxon>Eukaryota</taxon>
        <taxon>Viridiplantae</taxon>
        <taxon>Chlorophyta</taxon>
        <taxon>core chlorophytes</taxon>
        <taxon>Chlorodendrophyceae</taxon>
        <taxon>Chlorodendrales</taxon>
        <taxon>Chlorodendraceae</taxon>
        <taxon>Tetraselmis</taxon>
    </lineage>
</organism>
<evidence type="ECO:0000256" key="1">
    <source>
        <dbReference type="ARBA" id="ARBA00004141"/>
    </source>
</evidence>
<name>A0A061RCJ8_9CHLO</name>
<evidence type="ECO:0000256" key="6">
    <source>
        <dbReference type="PROSITE-ProRule" id="PRU00282"/>
    </source>
</evidence>
<dbReference type="Pfam" id="PF00153">
    <property type="entry name" value="Mito_carr"/>
    <property type="match status" value="2"/>
</dbReference>
<dbReference type="InterPro" id="IPR023395">
    <property type="entry name" value="MCP_dom_sf"/>
</dbReference>
<dbReference type="AlphaFoldDB" id="A0A061RCJ8"/>